<dbReference type="EMBL" id="LSRP01000112">
    <property type="protein sequence ID" value="OJF92783.1"/>
    <property type="molecule type" value="Genomic_DNA"/>
</dbReference>
<dbReference type="InterPro" id="IPR014710">
    <property type="entry name" value="RmlC-like_jellyroll"/>
</dbReference>
<organism evidence="1 2">
    <name type="scientific">Pararhizobium antarcticum</name>
    <dbReference type="NCBI Taxonomy" id="1798805"/>
    <lineage>
        <taxon>Bacteria</taxon>
        <taxon>Pseudomonadati</taxon>
        <taxon>Pseudomonadota</taxon>
        <taxon>Alphaproteobacteria</taxon>
        <taxon>Hyphomicrobiales</taxon>
        <taxon>Rhizobiaceae</taxon>
        <taxon>Rhizobium/Agrobacterium group</taxon>
        <taxon>Pararhizobium</taxon>
    </lineage>
</organism>
<proteinExistence type="predicted"/>
<dbReference type="Proteomes" id="UP000182661">
    <property type="component" value="Unassembled WGS sequence"/>
</dbReference>
<dbReference type="OrthoDB" id="9083851at2"/>
<dbReference type="Gene3D" id="2.60.120.10">
    <property type="entry name" value="Jelly Rolls"/>
    <property type="match status" value="1"/>
</dbReference>
<dbReference type="AlphaFoldDB" id="A0A657LPG0"/>
<evidence type="ECO:0000313" key="2">
    <source>
        <dbReference type="Proteomes" id="UP000182661"/>
    </source>
</evidence>
<evidence type="ECO:0000313" key="1">
    <source>
        <dbReference type="EMBL" id="OJF92783.1"/>
    </source>
</evidence>
<keyword evidence="2" id="KW-1185">Reference proteome</keyword>
<dbReference type="SUPFAM" id="SSF51182">
    <property type="entry name" value="RmlC-like cupins"/>
    <property type="match status" value="1"/>
</dbReference>
<dbReference type="InterPro" id="IPR031723">
    <property type="entry name" value="DMSP_lyase"/>
</dbReference>
<accession>A0A657LPG0</accession>
<comment type="caution">
    <text evidence="1">The sequence shown here is derived from an EMBL/GenBank/DDBJ whole genome shotgun (WGS) entry which is preliminary data.</text>
</comment>
<gene>
    <name evidence="1" type="ORF">AX760_22100</name>
</gene>
<reference evidence="1 2" key="1">
    <citation type="submission" date="2016-02" db="EMBL/GenBank/DDBJ databases">
        <title>Genome sequencing of a beta-galactosidase producing bacteria Rhizobium sp. 59.</title>
        <authorList>
            <person name="Wang D."/>
            <person name="Kot W."/>
            <person name="Qin Y."/>
            <person name="Hansen L."/>
            <person name="Naqvi K."/>
            <person name="Rensing C."/>
        </authorList>
    </citation>
    <scope>NUCLEOTIDE SEQUENCE [LARGE SCALE GENOMIC DNA]</scope>
    <source>
        <strain evidence="1 2">59</strain>
    </source>
</reference>
<name>A0A657LPG0_9HYPH</name>
<dbReference type="RefSeq" id="WP_071834774.1">
    <property type="nucleotide sequence ID" value="NZ_LSRP01000112.1"/>
</dbReference>
<protein>
    <submittedName>
        <fullName evidence="1">Uncharacterized protein</fullName>
    </submittedName>
</protein>
<dbReference type="CDD" id="cd20282">
    <property type="entry name" value="cupin_DddQ"/>
    <property type="match status" value="1"/>
</dbReference>
<dbReference type="InterPro" id="IPR011051">
    <property type="entry name" value="RmlC_Cupin_sf"/>
</dbReference>
<dbReference type="Pfam" id="PF16867">
    <property type="entry name" value="DMSP_lyase"/>
    <property type="match status" value="1"/>
</dbReference>
<sequence length="196" mass="21533">MTMDGAVFETILATVERTIRQVPEAVPFLSDWPESVDRRICPPTRLEVCDWLNRLAPPAQTADLVAAMVAAAPMLQWRQTYAAVDFGADFLKRYGWTEFIGLRGPVPSTSLACGVLLLAPGLTYPSHAHQAEELYLPLSGVAEWQKGNADFVRVRPGQVIHHAPWVPHAMRCGTEPMAALYLWRGGDLAAKSVILG</sequence>
<dbReference type="GO" id="GO:0047869">
    <property type="term" value="F:dimethylpropiothetin dethiomethylase activity"/>
    <property type="evidence" value="ECO:0007669"/>
    <property type="project" value="InterPro"/>
</dbReference>